<dbReference type="OMA" id="WCKQHNL"/>
<keyword evidence="4" id="KW-1185">Reference proteome</keyword>
<protein>
    <submittedName>
        <fullName evidence="2 3">Uncharacterized protein</fullName>
    </submittedName>
</protein>
<feature type="region of interest" description="Disordered" evidence="1">
    <location>
        <begin position="151"/>
        <end position="181"/>
    </location>
</feature>
<reference evidence="2 4" key="2">
    <citation type="journal article" date="2014" name="BMC Genomics">
        <title>An improved genome release (version Mt4.0) for the model legume Medicago truncatula.</title>
        <authorList>
            <person name="Tang H."/>
            <person name="Krishnakumar V."/>
            <person name="Bidwell S."/>
            <person name="Rosen B."/>
            <person name="Chan A."/>
            <person name="Zhou S."/>
            <person name="Gentzbittel L."/>
            <person name="Childs K.L."/>
            <person name="Yandell M."/>
            <person name="Gundlach H."/>
            <person name="Mayer K.F."/>
            <person name="Schwartz D.C."/>
            <person name="Town C.D."/>
        </authorList>
    </citation>
    <scope>GENOME REANNOTATION</scope>
    <source>
        <strain evidence="3 4">cv. Jemalong A17</strain>
    </source>
</reference>
<evidence type="ECO:0000313" key="3">
    <source>
        <dbReference type="EnsemblPlants" id="AES70906"/>
    </source>
</evidence>
<gene>
    <name evidence="2" type="ordered locus">MTR_3g064750</name>
</gene>
<sequence>MVHEEFEKYNGQVVFGKKSLLETQREIIAIWKKFVLERKKLNDKMNGVWIHKQSNAATKIHHTIACLCFHFLSSMELDIGITHSDLTLAESWFAADTSSGYLEDAINGWDIWCKQHNLPTYSQDQKEPLFPTFSSKAAQLLQDHKKFSTMNLSSSQNHTHSAAEKHDSPHRSCASRELKENGASISRGQWKKIAYPFELVKPGGVEGETTIKDINHQMMMSPSKPIPHPVAVEDYGTHSCISNRGYGISGKEVAALTRIQTRGRGSITIIRTKG</sequence>
<name>G7J8M9_MEDTR</name>
<dbReference type="ExpressionAtlas" id="G7J8M9">
    <property type="expression patterns" value="differential"/>
</dbReference>
<dbReference type="STRING" id="3880.G7J8M9"/>
<dbReference type="PaxDb" id="3880-AES70906"/>
<proteinExistence type="predicted"/>
<dbReference type="eggNOG" id="ENOG502SRBZ">
    <property type="taxonomic scope" value="Eukaryota"/>
</dbReference>
<dbReference type="PANTHER" id="PTHR33385">
    <property type="entry name" value="PROTEIN XRI1"/>
    <property type="match status" value="1"/>
</dbReference>
<dbReference type="Proteomes" id="UP000002051">
    <property type="component" value="Chromosome 3"/>
</dbReference>
<dbReference type="GO" id="GO:0007143">
    <property type="term" value="P:female meiotic nuclear division"/>
    <property type="evidence" value="ECO:0007669"/>
    <property type="project" value="InterPro"/>
</dbReference>
<evidence type="ECO:0000256" key="1">
    <source>
        <dbReference type="SAM" id="MobiDB-lite"/>
    </source>
</evidence>
<organism evidence="2 4">
    <name type="scientific">Medicago truncatula</name>
    <name type="common">Barrel medic</name>
    <name type="synonym">Medicago tribuloides</name>
    <dbReference type="NCBI Taxonomy" id="3880"/>
    <lineage>
        <taxon>Eukaryota</taxon>
        <taxon>Viridiplantae</taxon>
        <taxon>Streptophyta</taxon>
        <taxon>Embryophyta</taxon>
        <taxon>Tracheophyta</taxon>
        <taxon>Spermatophyta</taxon>
        <taxon>Magnoliopsida</taxon>
        <taxon>eudicotyledons</taxon>
        <taxon>Gunneridae</taxon>
        <taxon>Pentapetalae</taxon>
        <taxon>rosids</taxon>
        <taxon>fabids</taxon>
        <taxon>Fabales</taxon>
        <taxon>Fabaceae</taxon>
        <taxon>Papilionoideae</taxon>
        <taxon>50 kb inversion clade</taxon>
        <taxon>NPAAA clade</taxon>
        <taxon>Hologalegina</taxon>
        <taxon>IRL clade</taxon>
        <taxon>Trifolieae</taxon>
        <taxon>Medicago</taxon>
    </lineage>
</organism>
<reference evidence="3" key="3">
    <citation type="submission" date="2015-04" db="UniProtKB">
        <authorList>
            <consortium name="EnsemblPlants"/>
        </authorList>
    </citation>
    <scope>IDENTIFICATION</scope>
    <source>
        <strain evidence="3">cv. Jemalong A17</strain>
    </source>
</reference>
<dbReference type="InterPro" id="IPR039933">
    <property type="entry name" value="XRI1"/>
</dbReference>
<dbReference type="PANTHER" id="PTHR33385:SF13">
    <property type="entry name" value="PROTEIN XRI1"/>
    <property type="match status" value="1"/>
</dbReference>
<feature type="compositionally biased region" description="Polar residues" evidence="1">
    <location>
        <begin position="151"/>
        <end position="160"/>
    </location>
</feature>
<dbReference type="GO" id="GO:0007140">
    <property type="term" value="P:male meiotic nuclear division"/>
    <property type="evidence" value="ECO:0007669"/>
    <property type="project" value="InterPro"/>
</dbReference>
<accession>G7J8M9</accession>
<dbReference type="EMBL" id="CM001219">
    <property type="protein sequence ID" value="AES70906.1"/>
    <property type="molecule type" value="Genomic_DNA"/>
</dbReference>
<evidence type="ECO:0000313" key="4">
    <source>
        <dbReference type="Proteomes" id="UP000002051"/>
    </source>
</evidence>
<dbReference type="AlphaFoldDB" id="G7J8M9"/>
<feature type="compositionally biased region" description="Basic and acidic residues" evidence="1">
    <location>
        <begin position="161"/>
        <end position="180"/>
    </location>
</feature>
<dbReference type="HOGENOM" id="CLU_1016940_0_0_1"/>
<dbReference type="EnsemblPlants" id="AES70906">
    <property type="protein sequence ID" value="AES70906"/>
    <property type="gene ID" value="MTR_3g064750"/>
</dbReference>
<reference evidence="2 4" key="1">
    <citation type="journal article" date="2011" name="Nature">
        <title>The Medicago genome provides insight into the evolution of rhizobial symbioses.</title>
        <authorList>
            <person name="Young N.D."/>
            <person name="Debelle F."/>
            <person name="Oldroyd G.E."/>
            <person name="Geurts R."/>
            <person name="Cannon S.B."/>
            <person name="Udvardi M.K."/>
            <person name="Benedito V.A."/>
            <person name="Mayer K.F."/>
            <person name="Gouzy J."/>
            <person name="Schoof H."/>
            <person name="Van de Peer Y."/>
            <person name="Proost S."/>
            <person name="Cook D.R."/>
            <person name="Meyers B.C."/>
            <person name="Spannagl M."/>
            <person name="Cheung F."/>
            <person name="De Mita S."/>
            <person name="Krishnakumar V."/>
            <person name="Gundlach H."/>
            <person name="Zhou S."/>
            <person name="Mudge J."/>
            <person name="Bharti A.K."/>
            <person name="Murray J.D."/>
            <person name="Naoumkina M.A."/>
            <person name="Rosen B."/>
            <person name="Silverstein K.A."/>
            <person name="Tang H."/>
            <person name="Rombauts S."/>
            <person name="Zhao P.X."/>
            <person name="Zhou P."/>
            <person name="Barbe V."/>
            <person name="Bardou P."/>
            <person name="Bechner M."/>
            <person name="Bellec A."/>
            <person name="Berger A."/>
            <person name="Berges H."/>
            <person name="Bidwell S."/>
            <person name="Bisseling T."/>
            <person name="Choisne N."/>
            <person name="Couloux A."/>
            <person name="Denny R."/>
            <person name="Deshpande S."/>
            <person name="Dai X."/>
            <person name="Doyle J.J."/>
            <person name="Dudez A.M."/>
            <person name="Farmer A.D."/>
            <person name="Fouteau S."/>
            <person name="Franken C."/>
            <person name="Gibelin C."/>
            <person name="Gish J."/>
            <person name="Goldstein S."/>
            <person name="Gonzalez A.J."/>
            <person name="Green P.J."/>
            <person name="Hallab A."/>
            <person name="Hartog M."/>
            <person name="Hua A."/>
            <person name="Humphray S.J."/>
            <person name="Jeong D.H."/>
            <person name="Jing Y."/>
            <person name="Jocker A."/>
            <person name="Kenton S.M."/>
            <person name="Kim D.J."/>
            <person name="Klee K."/>
            <person name="Lai H."/>
            <person name="Lang C."/>
            <person name="Lin S."/>
            <person name="Macmil S.L."/>
            <person name="Magdelenat G."/>
            <person name="Matthews L."/>
            <person name="McCorrison J."/>
            <person name="Monaghan E.L."/>
            <person name="Mun J.H."/>
            <person name="Najar F.Z."/>
            <person name="Nicholson C."/>
            <person name="Noirot C."/>
            <person name="O'Bleness M."/>
            <person name="Paule C.R."/>
            <person name="Poulain J."/>
            <person name="Prion F."/>
            <person name="Qin B."/>
            <person name="Qu C."/>
            <person name="Retzel E.F."/>
            <person name="Riddle C."/>
            <person name="Sallet E."/>
            <person name="Samain S."/>
            <person name="Samson N."/>
            <person name="Sanders I."/>
            <person name="Saurat O."/>
            <person name="Scarpelli C."/>
            <person name="Schiex T."/>
            <person name="Segurens B."/>
            <person name="Severin A.J."/>
            <person name="Sherrier D.J."/>
            <person name="Shi R."/>
            <person name="Sims S."/>
            <person name="Singer S.R."/>
            <person name="Sinharoy S."/>
            <person name="Sterck L."/>
            <person name="Viollet A."/>
            <person name="Wang B.B."/>
            <person name="Wang K."/>
            <person name="Wang M."/>
            <person name="Wang X."/>
            <person name="Warfsmann J."/>
            <person name="Weissenbach J."/>
            <person name="White D.D."/>
            <person name="White J.D."/>
            <person name="Wiley G.B."/>
            <person name="Wincker P."/>
            <person name="Xing Y."/>
            <person name="Yang L."/>
            <person name="Yao Z."/>
            <person name="Ying F."/>
            <person name="Zhai J."/>
            <person name="Zhou L."/>
            <person name="Zuber A."/>
            <person name="Denarie J."/>
            <person name="Dixon R.A."/>
            <person name="May G.D."/>
            <person name="Schwartz D.C."/>
            <person name="Rogers J."/>
            <person name="Quetier F."/>
            <person name="Town C.D."/>
            <person name="Roe B.A."/>
        </authorList>
    </citation>
    <scope>NUCLEOTIDE SEQUENCE [LARGE SCALE GENOMIC DNA]</scope>
    <source>
        <strain evidence="2">A17</strain>
        <strain evidence="3 4">cv. Jemalong A17</strain>
    </source>
</reference>
<evidence type="ECO:0000313" key="2">
    <source>
        <dbReference type="EMBL" id="AES70906.1"/>
    </source>
</evidence>